<protein>
    <submittedName>
        <fullName evidence="1">Uncharacterized protein</fullName>
    </submittedName>
</protein>
<accession>A0A172Q0U7</accession>
<dbReference type="Proteomes" id="UP000225947">
    <property type="component" value="Segment"/>
</dbReference>
<name>A0A172Q0U7_9CAUD</name>
<sequence>MDQTKYLKKFKSHVEYVISIQSLVDSNEVFLYHSLTENPVRRVTINHSVTSDMPVYLQLAFVITDPNVLKQSNLLQILSDPRRSVYLIKIYALPPYENKVYAKNELSLLHRLTNPTIKSLFEALEIECDD</sequence>
<keyword evidence="2" id="KW-1185">Reference proteome</keyword>
<evidence type="ECO:0000313" key="2">
    <source>
        <dbReference type="Proteomes" id="UP000225947"/>
    </source>
</evidence>
<proteinExistence type="predicted"/>
<organism evidence="1 2">
    <name type="scientific">Acinetobacter phage vB_AbaM_ME3</name>
    <dbReference type="NCBI Taxonomy" id="1837876"/>
    <lineage>
        <taxon>Viruses</taxon>
        <taxon>Duplodnaviria</taxon>
        <taxon>Heunggongvirae</taxon>
        <taxon>Uroviricota</taxon>
        <taxon>Caudoviricetes</taxon>
        <taxon>Metrivirus</taxon>
        <taxon>Metrivirus ME3</taxon>
    </lineage>
</organism>
<gene>
    <name evidence="1" type="ORF">ME3_258</name>
</gene>
<reference evidence="2" key="1">
    <citation type="submission" date="2016-03" db="EMBL/GenBank/DDBJ databases">
        <title>Characterization of Acinetobacter baumannii phage vB_AbaM_ME3.</title>
        <authorList>
            <person name="Buttimer C.T.H."/>
            <person name="Elbreki M."/>
            <person name="Coffey A."/>
        </authorList>
    </citation>
    <scope>NUCLEOTIDE SEQUENCE [LARGE SCALE GENOMIC DNA]</scope>
</reference>
<dbReference type="EMBL" id="KU935715">
    <property type="protein sequence ID" value="AND75419.1"/>
    <property type="molecule type" value="Genomic_DNA"/>
</dbReference>
<evidence type="ECO:0000313" key="1">
    <source>
        <dbReference type="EMBL" id="AND75419.1"/>
    </source>
</evidence>